<evidence type="ECO:0000256" key="3">
    <source>
        <dbReference type="ARBA" id="ARBA00022833"/>
    </source>
</evidence>
<evidence type="ECO:0000256" key="4">
    <source>
        <dbReference type="PROSITE-ProRule" id="PRU00134"/>
    </source>
</evidence>
<feature type="non-terminal residue" evidence="7">
    <location>
        <position position="1"/>
    </location>
</feature>
<dbReference type="Pfam" id="PF01753">
    <property type="entry name" value="zf-MYND"/>
    <property type="match status" value="1"/>
</dbReference>
<protein>
    <recommendedName>
        <fullName evidence="6">MYND-type domain-containing protein</fullName>
    </recommendedName>
</protein>
<dbReference type="PROSITE" id="PS50865">
    <property type="entry name" value="ZF_MYND_2"/>
    <property type="match status" value="1"/>
</dbReference>
<sequence>SIRRLGSEIDQSPAGRATHSSATPSRAGISGPPCQWHSSTMAHTSAQSDPVSGILPDIQLAFSDPLAWEERWERIFATVDGQPVFSLSRAEWSVQKFATSMFMQDPNHQDAMIRCARNMRNTLCDIQAEMTGFAAPFLLGNNLQQRWMSASPAKRGEIILAGLVAACTCTPGLHMARWYCEKELRVASHRRDGRLFLNLLEEMMVQNGPNVGSPATPTYISHPVWDAIVAHQRQASNATTCEKITLQSLLADRNMLIGFVIHFALCSILDMPSLPGLHQRKYSSKPEKPKSNEIQDIIRAACGKERSEAFGKAMHQTGKRVYAQYREVHAGGKQFCQTCKRPNDTTTKYPRCRRCWDKMQREVLYCSSECQKIDWKAGHKKECGRSLRLEDLNL</sequence>
<evidence type="ECO:0000259" key="6">
    <source>
        <dbReference type="PROSITE" id="PS50865"/>
    </source>
</evidence>
<accession>A0AAD7FR38</accession>
<keyword evidence="3" id="KW-0862">Zinc</keyword>
<comment type="caution">
    <text evidence="7">The sequence shown here is derived from an EMBL/GenBank/DDBJ whole genome shotgun (WGS) entry which is preliminary data.</text>
</comment>
<dbReference type="InterPro" id="IPR002893">
    <property type="entry name" value="Znf_MYND"/>
</dbReference>
<dbReference type="Proteomes" id="UP001221142">
    <property type="component" value="Unassembled WGS sequence"/>
</dbReference>
<dbReference type="AlphaFoldDB" id="A0AAD7FR38"/>
<feature type="domain" description="MYND-type" evidence="6">
    <location>
        <begin position="336"/>
        <end position="383"/>
    </location>
</feature>
<organism evidence="7 8">
    <name type="scientific">Roridomyces roridus</name>
    <dbReference type="NCBI Taxonomy" id="1738132"/>
    <lineage>
        <taxon>Eukaryota</taxon>
        <taxon>Fungi</taxon>
        <taxon>Dikarya</taxon>
        <taxon>Basidiomycota</taxon>
        <taxon>Agaricomycotina</taxon>
        <taxon>Agaricomycetes</taxon>
        <taxon>Agaricomycetidae</taxon>
        <taxon>Agaricales</taxon>
        <taxon>Marasmiineae</taxon>
        <taxon>Mycenaceae</taxon>
        <taxon>Roridomyces</taxon>
    </lineage>
</organism>
<dbReference type="EMBL" id="JARKIF010000008">
    <property type="protein sequence ID" value="KAJ7633200.1"/>
    <property type="molecule type" value="Genomic_DNA"/>
</dbReference>
<evidence type="ECO:0000313" key="8">
    <source>
        <dbReference type="Proteomes" id="UP001221142"/>
    </source>
</evidence>
<evidence type="ECO:0000256" key="5">
    <source>
        <dbReference type="SAM" id="MobiDB-lite"/>
    </source>
</evidence>
<keyword evidence="8" id="KW-1185">Reference proteome</keyword>
<dbReference type="Gene3D" id="6.10.140.2220">
    <property type="match status" value="1"/>
</dbReference>
<feature type="region of interest" description="Disordered" evidence="5">
    <location>
        <begin position="1"/>
        <end position="48"/>
    </location>
</feature>
<dbReference type="SUPFAM" id="SSF144232">
    <property type="entry name" value="HIT/MYND zinc finger-like"/>
    <property type="match status" value="1"/>
</dbReference>
<feature type="compositionally biased region" description="Polar residues" evidence="5">
    <location>
        <begin position="36"/>
        <end position="48"/>
    </location>
</feature>
<gene>
    <name evidence="7" type="ORF">FB45DRAFT_1148774</name>
</gene>
<evidence type="ECO:0000313" key="7">
    <source>
        <dbReference type="EMBL" id="KAJ7633200.1"/>
    </source>
</evidence>
<name>A0AAD7FR38_9AGAR</name>
<dbReference type="GO" id="GO:0008270">
    <property type="term" value="F:zinc ion binding"/>
    <property type="evidence" value="ECO:0007669"/>
    <property type="project" value="UniProtKB-KW"/>
</dbReference>
<proteinExistence type="predicted"/>
<evidence type="ECO:0000256" key="2">
    <source>
        <dbReference type="ARBA" id="ARBA00022771"/>
    </source>
</evidence>
<reference evidence="7" key="1">
    <citation type="submission" date="2023-03" db="EMBL/GenBank/DDBJ databases">
        <title>Massive genome expansion in bonnet fungi (Mycena s.s.) driven by repeated elements and novel gene families across ecological guilds.</title>
        <authorList>
            <consortium name="Lawrence Berkeley National Laboratory"/>
            <person name="Harder C.B."/>
            <person name="Miyauchi S."/>
            <person name="Viragh M."/>
            <person name="Kuo A."/>
            <person name="Thoen E."/>
            <person name="Andreopoulos B."/>
            <person name="Lu D."/>
            <person name="Skrede I."/>
            <person name="Drula E."/>
            <person name="Henrissat B."/>
            <person name="Morin E."/>
            <person name="Kohler A."/>
            <person name="Barry K."/>
            <person name="LaButti K."/>
            <person name="Morin E."/>
            <person name="Salamov A."/>
            <person name="Lipzen A."/>
            <person name="Mereny Z."/>
            <person name="Hegedus B."/>
            <person name="Baldrian P."/>
            <person name="Stursova M."/>
            <person name="Weitz H."/>
            <person name="Taylor A."/>
            <person name="Grigoriev I.V."/>
            <person name="Nagy L.G."/>
            <person name="Martin F."/>
            <person name="Kauserud H."/>
        </authorList>
    </citation>
    <scope>NUCLEOTIDE SEQUENCE</scope>
    <source>
        <strain evidence="7">9284</strain>
    </source>
</reference>
<evidence type="ECO:0000256" key="1">
    <source>
        <dbReference type="ARBA" id="ARBA00022723"/>
    </source>
</evidence>
<keyword evidence="1" id="KW-0479">Metal-binding</keyword>
<keyword evidence="2 4" id="KW-0863">Zinc-finger</keyword>